<evidence type="ECO:0000256" key="1">
    <source>
        <dbReference type="SAM" id="SignalP"/>
    </source>
</evidence>
<evidence type="ECO:0000313" key="2">
    <source>
        <dbReference type="EMBL" id="TDO23450.1"/>
    </source>
</evidence>
<dbReference type="InterPro" id="IPR021314">
    <property type="entry name" value="DUF2911"/>
</dbReference>
<dbReference type="EMBL" id="SNWP01000016">
    <property type="protein sequence ID" value="TDO23450.1"/>
    <property type="molecule type" value="Genomic_DNA"/>
</dbReference>
<gene>
    <name evidence="3" type="ORF">BC659_3068</name>
    <name evidence="2" type="ORF">BC659_3310</name>
</gene>
<dbReference type="EMBL" id="SNWP01000014">
    <property type="protein sequence ID" value="TDO25053.1"/>
    <property type="molecule type" value="Genomic_DNA"/>
</dbReference>
<sequence>MKKLLLLAATFCSIHAFAQISMPQPSTTQRITQAFGMGSIELTYSRPNINGRSLLKEGSDLAPLNKLWRTGANAATRLRFTDNVTIGGKKLDTGSYVLYTIPGKDNWDVILNKGLGNWGTDGYKEAEDVVRFKVKADKAAGNTETFTMQFSNIAPETCDLNIVWGTTAVRIPISTNIKDRLRAQVEKALSAEKVNPNAYFPAANFYYEMDKDLNKALSAATKATEANPNGYWIFLLKAKIQRDLGDKVSAKASAEKCIELAKAAPSPNEEYVKLGTELIKKL</sequence>
<evidence type="ECO:0008006" key="5">
    <source>
        <dbReference type="Google" id="ProtNLM"/>
    </source>
</evidence>
<dbReference type="Gene3D" id="1.25.40.10">
    <property type="entry name" value="Tetratricopeptide repeat domain"/>
    <property type="match status" value="1"/>
</dbReference>
<keyword evidence="1" id="KW-0732">Signal</keyword>
<name>A0A4R6IMP9_9BACT</name>
<feature type="chain" id="PRO_5044608891" description="DUF2911 family protein" evidence="1">
    <location>
        <begin position="19"/>
        <end position="282"/>
    </location>
</feature>
<organism evidence="2 4">
    <name type="scientific">Sediminibacterium goheungense</name>
    <dbReference type="NCBI Taxonomy" id="1086393"/>
    <lineage>
        <taxon>Bacteria</taxon>
        <taxon>Pseudomonadati</taxon>
        <taxon>Bacteroidota</taxon>
        <taxon>Chitinophagia</taxon>
        <taxon>Chitinophagales</taxon>
        <taxon>Chitinophagaceae</taxon>
        <taxon>Sediminibacterium</taxon>
    </lineage>
</organism>
<protein>
    <recommendedName>
        <fullName evidence="5">DUF2911 family protein</fullName>
    </recommendedName>
</protein>
<evidence type="ECO:0000313" key="4">
    <source>
        <dbReference type="Proteomes" id="UP000295741"/>
    </source>
</evidence>
<feature type="signal peptide" evidence="1">
    <location>
        <begin position="1"/>
        <end position="18"/>
    </location>
</feature>
<reference evidence="2 4" key="1">
    <citation type="submission" date="2019-03" db="EMBL/GenBank/DDBJ databases">
        <title>Genomic Encyclopedia of Archaeal and Bacterial Type Strains, Phase II (KMG-II): from individual species to whole genera.</title>
        <authorList>
            <person name="Goeker M."/>
        </authorList>
    </citation>
    <scope>NUCLEOTIDE SEQUENCE [LARGE SCALE GENOMIC DNA]</scope>
    <source>
        <strain evidence="2 4">DSM 28323</strain>
    </source>
</reference>
<accession>A0A4R6IMP9</accession>
<evidence type="ECO:0000313" key="3">
    <source>
        <dbReference type="EMBL" id="TDO25053.1"/>
    </source>
</evidence>
<comment type="caution">
    <text evidence="2">The sequence shown here is derived from an EMBL/GenBank/DDBJ whole genome shotgun (WGS) entry which is preliminary data.</text>
</comment>
<dbReference type="Proteomes" id="UP000295741">
    <property type="component" value="Unassembled WGS sequence"/>
</dbReference>
<proteinExistence type="predicted"/>
<dbReference type="AlphaFoldDB" id="A0A4R6IMP9"/>
<dbReference type="Pfam" id="PF11138">
    <property type="entry name" value="DUF2911"/>
    <property type="match status" value="1"/>
</dbReference>
<dbReference type="RefSeq" id="WP_162847448.1">
    <property type="nucleotide sequence ID" value="NZ_SNWP01000014.1"/>
</dbReference>
<dbReference type="SUPFAM" id="SSF48452">
    <property type="entry name" value="TPR-like"/>
    <property type="match status" value="1"/>
</dbReference>
<dbReference type="InterPro" id="IPR011990">
    <property type="entry name" value="TPR-like_helical_dom_sf"/>
</dbReference>
<keyword evidence="4" id="KW-1185">Reference proteome</keyword>